<gene>
    <name evidence="4" type="ORF">HGP28_02915</name>
</gene>
<dbReference type="GO" id="GO:0046872">
    <property type="term" value="F:metal ion binding"/>
    <property type="evidence" value="ECO:0007669"/>
    <property type="project" value="UniProtKB-KW"/>
</dbReference>
<keyword evidence="2" id="KW-0186">Copper</keyword>
<evidence type="ECO:0000313" key="4">
    <source>
        <dbReference type="EMBL" id="NLS11841.1"/>
    </source>
</evidence>
<dbReference type="Proteomes" id="UP000535589">
    <property type="component" value="Unassembled WGS sequence"/>
</dbReference>
<keyword evidence="3" id="KW-1015">Disulfide bond</keyword>
<accession>A0A7X8TN65</accession>
<dbReference type="PANTHER" id="PTHR12151">
    <property type="entry name" value="ELECTRON TRANSPORT PROTIN SCO1/SENC FAMILY MEMBER"/>
    <property type="match status" value="1"/>
</dbReference>
<dbReference type="InterPro" id="IPR036249">
    <property type="entry name" value="Thioredoxin-like_sf"/>
</dbReference>
<feature type="binding site" evidence="2">
    <location>
        <position position="75"/>
    </location>
    <ligand>
        <name>Cu cation</name>
        <dbReference type="ChEBI" id="CHEBI:23378"/>
    </ligand>
</feature>
<dbReference type="PANTHER" id="PTHR12151:SF25">
    <property type="entry name" value="LINALOOL DEHYDRATASE_ISOMERASE DOMAIN-CONTAINING PROTEIN"/>
    <property type="match status" value="1"/>
</dbReference>
<keyword evidence="2" id="KW-0479">Metal-binding</keyword>
<dbReference type="AlphaFoldDB" id="A0A7X8TN65"/>
<name>A0A7X8TN65_9VIBR</name>
<sequence>MTRQWMFVLILAFLLGFGVKALWPTDASQPASTSNMSNEPVVLFGASETPVALFDPIDPRIRVLYFGFTRCPDVCPTSLAMLAGALNQLSDDKREQLRPIFISIDPERDDAKTAATYAQYFHQSIEGLSAPLNITTPLAERYGVIFRKTELNDSKLDYTVDHNSYFYFVRPDGSLLTKVPHTLNPAPIIAAVDQVLTSANHE</sequence>
<protein>
    <submittedName>
        <fullName evidence="4">SCO family protein</fullName>
    </submittedName>
</protein>
<dbReference type="SUPFAM" id="SSF52833">
    <property type="entry name" value="Thioredoxin-like"/>
    <property type="match status" value="1"/>
</dbReference>
<evidence type="ECO:0000256" key="2">
    <source>
        <dbReference type="PIRSR" id="PIRSR603782-1"/>
    </source>
</evidence>
<dbReference type="Pfam" id="PF02630">
    <property type="entry name" value="SCO1-SenC"/>
    <property type="match status" value="1"/>
</dbReference>
<dbReference type="EMBL" id="JABAIK010000002">
    <property type="protein sequence ID" value="NLS11841.1"/>
    <property type="molecule type" value="Genomic_DNA"/>
</dbReference>
<organism evidence="4 5">
    <name type="scientific">Vibrio agarilyticus</name>
    <dbReference type="NCBI Taxonomy" id="2726741"/>
    <lineage>
        <taxon>Bacteria</taxon>
        <taxon>Pseudomonadati</taxon>
        <taxon>Pseudomonadota</taxon>
        <taxon>Gammaproteobacteria</taxon>
        <taxon>Vibrionales</taxon>
        <taxon>Vibrionaceae</taxon>
        <taxon>Vibrio</taxon>
    </lineage>
</organism>
<proteinExistence type="inferred from homology"/>
<dbReference type="Gene3D" id="3.40.30.10">
    <property type="entry name" value="Glutaredoxin"/>
    <property type="match status" value="1"/>
</dbReference>
<comment type="caution">
    <text evidence="4">The sequence shown here is derived from an EMBL/GenBank/DDBJ whole genome shotgun (WGS) entry which is preliminary data.</text>
</comment>
<evidence type="ECO:0000256" key="3">
    <source>
        <dbReference type="PIRSR" id="PIRSR603782-2"/>
    </source>
</evidence>
<reference evidence="4 5" key="1">
    <citation type="submission" date="2020-04" db="EMBL/GenBank/DDBJ databases">
        <title>Vibrio sp. SM6, a novel species isolated from seawater.</title>
        <authorList>
            <person name="Wang X."/>
        </authorList>
    </citation>
    <scope>NUCLEOTIDE SEQUENCE [LARGE SCALE GENOMIC DNA]</scope>
    <source>
        <strain evidence="4 5">SM6</strain>
    </source>
</reference>
<feature type="binding site" evidence="2">
    <location>
        <position position="162"/>
    </location>
    <ligand>
        <name>Cu cation</name>
        <dbReference type="ChEBI" id="CHEBI:23378"/>
    </ligand>
</feature>
<dbReference type="RefSeq" id="WP_168834940.1">
    <property type="nucleotide sequence ID" value="NZ_JABAIK010000002.1"/>
</dbReference>
<feature type="binding site" evidence="2">
    <location>
        <position position="71"/>
    </location>
    <ligand>
        <name>Cu cation</name>
        <dbReference type="ChEBI" id="CHEBI:23378"/>
    </ligand>
</feature>
<comment type="similarity">
    <text evidence="1">Belongs to the SCO1/2 family.</text>
</comment>
<dbReference type="InterPro" id="IPR003782">
    <property type="entry name" value="SCO1/SenC"/>
</dbReference>
<evidence type="ECO:0000256" key="1">
    <source>
        <dbReference type="ARBA" id="ARBA00010996"/>
    </source>
</evidence>
<dbReference type="CDD" id="cd02968">
    <property type="entry name" value="SCO"/>
    <property type="match status" value="1"/>
</dbReference>
<feature type="disulfide bond" description="Redox-active" evidence="3">
    <location>
        <begin position="71"/>
        <end position="75"/>
    </location>
</feature>
<evidence type="ECO:0000313" key="5">
    <source>
        <dbReference type="Proteomes" id="UP000535589"/>
    </source>
</evidence>
<keyword evidence="5" id="KW-1185">Reference proteome</keyword>